<evidence type="ECO:0000313" key="2">
    <source>
        <dbReference type="Proteomes" id="UP001152888"/>
    </source>
</evidence>
<keyword evidence="2" id="KW-1185">Reference proteome</keyword>
<evidence type="ECO:0000313" key="1">
    <source>
        <dbReference type="EMBL" id="CAH2003256.1"/>
    </source>
</evidence>
<dbReference type="Proteomes" id="UP001152888">
    <property type="component" value="Unassembled WGS sequence"/>
</dbReference>
<organism evidence="1 2">
    <name type="scientific">Acanthoscelides obtectus</name>
    <name type="common">Bean weevil</name>
    <name type="synonym">Bruchus obtectus</name>
    <dbReference type="NCBI Taxonomy" id="200917"/>
    <lineage>
        <taxon>Eukaryota</taxon>
        <taxon>Metazoa</taxon>
        <taxon>Ecdysozoa</taxon>
        <taxon>Arthropoda</taxon>
        <taxon>Hexapoda</taxon>
        <taxon>Insecta</taxon>
        <taxon>Pterygota</taxon>
        <taxon>Neoptera</taxon>
        <taxon>Endopterygota</taxon>
        <taxon>Coleoptera</taxon>
        <taxon>Polyphaga</taxon>
        <taxon>Cucujiformia</taxon>
        <taxon>Chrysomeloidea</taxon>
        <taxon>Chrysomelidae</taxon>
        <taxon>Bruchinae</taxon>
        <taxon>Bruchini</taxon>
        <taxon>Acanthoscelides</taxon>
    </lineage>
</organism>
<proteinExistence type="predicted"/>
<name>A0A9P0PY23_ACAOB</name>
<protein>
    <submittedName>
        <fullName evidence="1">Uncharacterized protein</fullName>
    </submittedName>
</protein>
<comment type="caution">
    <text evidence="1">The sequence shown here is derived from an EMBL/GenBank/DDBJ whole genome shotgun (WGS) entry which is preliminary data.</text>
</comment>
<gene>
    <name evidence="1" type="ORF">ACAOBT_LOCUS27301</name>
</gene>
<accession>A0A9P0PY23</accession>
<reference evidence="1" key="1">
    <citation type="submission" date="2022-03" db="EMBL/GenBank/DDBJ databases">
        <authorList>
            <person name="Sayadi A."/>
        </authorList>
    </citation>
    <scope>NUCLEOTIDE SEQUENCE</scope>
</reference>
<dbReference type="EMBL" id="CAKOFQ010007535">
    <property type="protein sequence ID" value="CAH2003256.1"/>
    <property type="molecule type" value="Genomic_DNA"/>
</dbReference>
<dbReference type="AlphaFoldDB" id="A0A9P0PY23"/>
<sequence length="80" mass="9555">MKMNGRSKRILQLALERKNDYEIVEQLLKFEDGYTYGRTCPVKVNLRDHVLLKLDCKARENRRHCKGCYKKKQDGLIEKK</sequence>